<evidence type="ECO:0008006" key="8">
    <source>
        <dbReference type="Google" id="ProtNLM"/>
    </source>
</evidence>
<dbReference type="InterPro" id="IPR011004">
    <property type="entry name" value="Trimer_LpxA-like_sf"/>
</dbReference>
<sequence>MGFDPVRLSELAARWGGDVRLDTSVTSIASLESAGAGDLAPVLRVDRLGEVEAALARGAVLLVEASLASRVPERAPRWVQAHANWAMAQVLSLCTAPRPEPQVGEGSVIGPNAVIHPGVRIGRNVSIGANAVIGHPGFGWAEGPDGSVCAVPQLGGVVLEDGVGVGPLSTIDAGTLSPTVVRRGTKLDAQVHVGHNCVIGEGCLVAAQTGFAGSVTLGRGVRVGGQAGFADHVRVGDGARIAAKSGVIGDVPAGATVAGYPAVPRMRWLRGLAKLYREGR</sequence>
<keyword evidence="1" id="KW-0444">Lipid biosynthesis</keyword>
<reference evidence="6" key="1">
    <citation type="submission" date="2021-12" db="EMBL/GenBank/DDBJ databases">
        <title>Discovery of the Pendulisporaceae a myxobacterial family with distinct sporulation behavior and unique specialized metabolism.</title>
        <authorList>
            <person name="Garcia R."/>
            <person name="Popoff A."/>
            <person name="Bader C.D."/>
            <person name="Loehr J."/>
            <person name="Walesch S."/>
            <person name="Walt C."/>
            <person name="Boldt J."/>
            <person name="Bunk B."/>
            <person name="Haeckl F.J.F.P.J."/>
            <person name="Gunesch A.P."/>
            <person name="Birkelbach J."/>
            <person name="Nuebel U."/>
            <person name="Pietschmann T."/>
            <person name="Bach T."/>
            <person name="Mueller R."/>
        </authorList>
    </citation>
    <scope>NUCLEOTIDE SEQUENCE</scope>
    <source>
        <strain evidence="6">MSr11367</strain>
    </source>
</reference>
<name>A0ABZ2L9V1_9BACT</name>
<dbReference type="CDD" id="cd03352">
    <property type="entry name" value="LbH_LpxD"/>
    <property type="match status" value="1"/>
</dbReference>
<evidence type="ECO:0000313" key="7">
    <source>
        <dbReference type="Proteomes" id="UP001374803"/>
    </source>
</evidence>
<dbReference type="InterPro" id="IPR007691">
    <property type="entry name" value="LpxD"/>
</dbReference>
<keyword evidence="2" id="KW-0441">Lipid A biosynthesis</keyword>
<evidence type="ECO:0000256" key="2">
    <source>
        <dbReference type="ARBA" id="ARBA00022556"/>
    </source>
</evidence>
<dbReference type="SUPFAM" id="SSF51161">
    <property type="entry name" value="Trimeric LpxA-like enzymes"/>
    <property type="match status" value="1"/>
</dbReference>
<evidence type="ECO:0000313" key="6">
    <source>
        <dbReference type="EMBL" id="WXB07702.1"/>
    </source>
</evidence>
<organism evidence="6 7">
    <name type="scientific">Pendulispora rubella</name>
    <dbReference type="NCBI Taxonomy" id="2741070"/>
    <lineage>
        <taxon>Bacteria</taxon>
        <taxon>Pseudomonadati</taxon>
        <taxon>Myxococcota</taxon>
        <taxon>Myxococcia</taxon>
        <taxon>Myxococcales</taxon>
        <taxon>Sorangiineae</taxon>
        <taxon>Pendulisporaceae</taxon>
        <taxon>Pendulispora</taxon>
    </lineage>
</organism>
<dbReference type="Proteomes" id="UP001374803">
    <property type="component" value="Chromosome"/>
</dbReference>
<accession>A0ABZ2L9V1</accession>
<dbReference type="PANTHER" id="PTHR43378">
    <property type="entry name" value="UDP-3-O-ACYLGLUCOSAMINE N-ACYLTRANSFERASE"/>
    <property type="match status" value="1"/>
</dbReference>
<proteinExistence type="predicted"/>
<dbReference type="EMBL" id="CP089983">
    <property type="protein sequence ID" value="WXB07702.1"/>
    <property type="molecule type" value="Genomic_DNA"/>
</dbReference>
<dbReference type="Gene3D" id="3.40.1390.10">
    <property type="entry name" value="MurE/MurF, N-terminal domain"/>
    <property type="match status" value="1"/>
</dbReference>
<evidence type="ECO:0000256" key="5">
    <source>
        <dbReference type="ARBA" id="ARBA00023315"/>
    </source>
</evidence>
<dbReference type="InterPro" id="IPR001451">
    <property type="entry name" value="Hexapep"/>
</dbReference>
<dbReference type="RefSeq" id="WP_394837367.1">
    <property type="nucleotide sequence ID" value="NZ_CP089929.1"/>
</dbReference>
<keyword evidence="3" id="KW-0808">Transferase</keyword>
<protein>
    <recommendedName>
        <fullName evidence="8">UDP-3-O-(3-hydroxymyristoyl)glucosamine N-acyltransferase</fullName>
    </recommendedName>
</protein>
<keyword evidence="4" id="KW-0443">Lipid metabolism</keyword>
<gene>
    <name evidence="6" type="ORF">LVJ94_10710</name>
</gene>
<evidence type="ECO:0000256" key="4">
    <source>
        <dbReference type="ARBA" id="ARBA00023098"/>
    </source>
</evidence>
<dbReference type="Pfam" id="PF00132">
    <property type="entry name" value="Hexapep"/>
    <property type="match status" value="2"/>
</dbReference>
<keyword evidence="5" id="KW-0012">Acyltransferase</keyword>
<dbReference type="Gene3D" id="2.160.10.10">
    <property type="entry name" value="Hexapeptide repeat proteins"/>
    <property type="match status" value="1"/>
</dbReference>
<keyword evidence="7" id="KW-1185">Reference proteome</keyword>
<evidence type="ECO:0000256" key="3">
    <source>
        <dbReference type="ARBA" id="ARBA00022679"/>
    </source>
</evidence>
<evidence type="ECO:0000256" key="1">
    <source>
        <dbReference type="ARBA" id="ARBA00022516"/>
    </source>
</evidence>
<dbReference type="PANTHER" id="PTHR43378:SF2">
    <property type="entry name" value="UDP-3-O-ACYLGLUCOSAMINE N-ACYLTRANSFERASE 1, MITOCHONDRIAL-RELATED"/>
    <property type="match status" value="1"/>
</dbReference>